<evidence type="ECO:0000259" key="1">
    <source>
        <dbReference type="Pfam" id="PF24483"/>
    </source>
</evidence>
<protein>
    <recommendedName>
        <fullName evidence="1">DUF7582 domain-containing protein</fullName>
    </recommendedName>
</protein>
<name>A0ABR1GQF9_9HYPO</name>
<dbReference type="EMBL" id="JAZAVJ010000216">
    <property type="protein sequence ID" value="KAK7404069.1"/>
    <property type="molecule type" value="Genomic_DNA"/>
</dbReference>
<keyword evidence="3" id="KW-1185">Reference proteome</keyword>
<dbReference type="InterPro" id="IPR056004">
    <property type="entry name" value="DUF7582"/>
</dbReference>
<comment type="caution">
    <text evidence="2">The sequence shown here is derived from an EMBL/GenBank/DDBJ whole genome shotgun (WGS) entry which is preliminary data.</text>
</comment>
<dbReference type="Pfam" id="PF24483">
    <property type="entry name" value="DUF7582"/>
    <property type="match status" value="1"/>
</dbReference>
<sequence length="252" mass="27688">MGGAISNIASAQSEDRKATLIISAPENVQIQIPRNRLDENGMPIQPVSRTVDRGVLLAALDHVSAYIAQRHQHVSINTTGGAVSTLHLGSRSTTHDVDVFGSDFDNDARILVDDAMWDAQNHVAGLGTEWLNTEIQLWMPGPLQAELTVAAREQNTTVYDGPGLTIFAAPWEYAFSGKISRILTGGDQIRPYDLSDAVCYIDQYIRAANNQPVSMATALGWAEHYGHHTNEAFLRTHVNTEYRRQYGADAFV</sequence>
<organism evidence="2 3">
    <name type="scientific">Neonectria punicea</name>
    <dbReference type="NCBI Taxonomy" id="979145"/>
    <lineage>
        <taxon>Eukaryota</taxon>
        <taxon>Fungi</taxon>
        <taxon>Dikarya</taxon>
        <taxon>Ascomycota</taxon>
        <taxon>Pezizomycotina</taxon>
        <taxon>Sordariomycetes</taxon>
        <taxon>Hypocreomycetidae</taxon>
        <taxon>Hypocreales</taxon>
        <taxon>Nectriaceae</taxon>
        <taxon>Neonectria</taxon>
    </lineage>
</organism>
<proteinExistence type="predicted"/>
<dbReference type="Proteomes" id="UP001498476">
    <property type="component" value="Unassembled WGS sequence"/>
</dbReference>
<feature type="domain" description="DUF7582" evidence="1">
    <location>
        <begin position="56"/>
        <end position="248"/>
    </location>
</feature>
<evidence type="ECO:0000313" key="2">
    <source>
        <dbReference type="EMBL" id="KAK7404069.1"/>
    </source>
</evidence>
<reference evidence="2 3" key="1">
    <citation type="journal article" date="2025" name="Microbiol. Resour. Announc.">
        <title>Draft genome sequences for Neonectria magnoliae and Neonectria punicea, canker pathogens of Liriodendron tulipifera and Acer saccharum in West Virginia.</title>
        <authorList>
            <person name="Petronek H.M."/>
            <person name="Kasson M.T."/>
            <person name="Metheny A.M."/>
            <person name="Stauder C.M."/>
            <person name="Lovett B."/>
            <person name="Lynch S.C."/>
            <person name="Garnas J.R."/>
            <person name="Kasson L.R."/>
            <person name="Stajich J.E."/>
        </authorList>
    </citation>
    <scope>NUCLEOTIDE SEQUENCE [LARGE SCALE GENOMIC DNA]</scope>
    <source>
        <strain evidence="2 3">NRRL 64653</strain>
    </source>
</reference>
<gene>
    <name evidence="2" type="ORF">QQX98_010155</name>
</gene>
<evidence type="ECO:0000313" key="3">
    <source>
        <dbReference type="Proteomes" id="UP001498476"/>
    </source>
</evidence>
<accession>A0ABR1GQF9</accession>